<dbReference type="GO" id="GO:0031676">
    <property type="term" value="C:plasma membrane-derived thylakoid membrane"/>
    <property type="evidence" value="ECO:0007669"/>
    <property type="project" value="UniProtKB-SubCell"/>
</dbReference>
<keyword evidence="6" id="KW-0793">Thylakoid</keyword>
<protein>
    <recommendedName>
        <fullName evidence="2 6">Photosystem I reaction center subunit III</fullName>
    </recommendedName>
    <alternativeName>
        <fullName evidence="5 6">PSI-F</fullName>
    </alternativeName>
</protein>
<evidence type="ECO:0000256" key="3">
    <source>
        <dbReference type="ARBA" id="ARBA00022531"/>
    </source>
</evidence>
<name>A0A8J7DRN5_9CYAN</name>
<evidence type="ECO:0000313" key="9">
    <source>
        <dbReference type="Proteomes" id="UP000636505"/>
    </source>
</evidence>
<evidence type="ECO:0000256" key="1">
    <source>
        <dbReference type="ARBA" id="ARBA00008386"/>
    </source>
</evidence>
<sequence length="163" mass="18145">MRKLFAILLMGLLWFTLAPADAAAAGAPDTHLVPCQASEAFQERMQNAPESYYFDQPYQAYESNLLCGADGLPHLQLRFDRAIDVVIPFAIFFYFAGFVGWSGRAYLIGSKRASKPEETEIFIDLPLAIRAFSQGLLWPLLAIKELTAGELTVQKNELSVSPR</sequence>
<dbReference type="Pfam" id="PF02507">
    <property type="entry name" value="PSI_PsaF"/>
    <property type="match status" value="1"/>
</dbReference>
<organism evidence="8 9">
    <name type="scientific">Vasconcelosia minhoensis LEGE 07310</name>
    <dbReference type="NCBI Taxonomy" id="915328"/>
    <lineage>
        <taxon>Bacteria</taxon>
        <taxon>Bacillati</taxon>
        <taxon>Cyanobacteriota</taxon>
        <taxon>Cyanophyceae</taxon>
        <taxon>Nodosilineales</taxon>
        <taxon>Cymatolegaceae</taxon>
        <taxon>Vasconcelosia</taxon>
        <taxon>Vasconcelosia minhoensis</taxon>
    </lineage>
</organism>
<dbReference type="RefSeq" id="WP_193909316.1">
    <property type="nucleotide sequence ID" value="NZ_JADEXG010000043.1"/>
</dbReference>
<keyword evidence="6" id="KW-1133">Transmembrane helix</keyword>
<evidence type="ECO:0000256" key="2">
    <source>
        <dbReference type="ARBA" id="ARBA00016492"/>
    </source>
</evidence>
<evidence type="ECO:0000256" key="6">
    <source>
        <dbReference type="RuleBase" id="RU368107"/>
    </source>
</evidence>
<feature type="transmembrane region" description="Helical" evidence="6">
    <location>
        <begin position="85"/>
        <end position="107"/>
    </location>
</feature>
<keyword evidence="6 7" id="KW-0732">Signal</keyword>
<dbReference type="PANTHER" id="PTHR34939:SF1">
    <property type="entry name" value="PHOTOSYSTEM I REACTION CENTER SUBUNIT III, CHLOROPLASTIC"/>
    <property type="match status" value="1"/>
</dbReference>
<comment type="caution">
    <text evidence="8">The sequence shown here is derived from an EMBL/GenBank/DDBJ whole genome shotgun (WGS) entry which is preliminary data.</text>
</comment>
<evidence type="ECO:0000256" key="5">
    <source>
        <dbReference type="ARBA" id="ARBA00033433"/>
    </source>
</evidence>
<feature type="chain" id="PRO_5035308135" description="Photosystem I reaction center subunit III" evidence="7">
    <location>
        <begin position="21"/>
        <end position="163"/>
    </location>
</feature>
<feature type="signal peptide" evidence="7">
    <location>
        <begin position="1"/>
        <end position="20"/>
    </location>
</feature>
<dbReference type="InterPro" id="IPR003666">
    <property type="entry name" value="PSI_PsaF"/>
</dbReference>
<keyword evidence="6" id="KW-0812">Transmembrane</keyword>
<dbReference type="SUPFAM" id="SSF81536">
    <property type="entry name" value="Subunit III of photosystem I reaction centre, PsaF"/>
    <property type="match status" value="1"/>
</dbReference>
<evidence type="ECO:0000313" key="8">
    <source>
        <dbReference type="EMBL" id="MBE9078949.1"/>
    </source>
</evidence>
<keyword evidence="4 6" id="KW-0603">Photosystem I</keyword>
<comment type="similarity">
    <text evidence="1 6">Belongs to the PsaF family.</text>
</comment>
<dbReference type="PANTHER" id="PTHR34939">
    <property type="entry name" value="PHOTOSYSTEM I REACTION CENTER SUBUNIT III, CHLOROPLASTIC"/>
    <property type="match status" value="1"/>
</dbReference>
<comment type="subcellular location">
    <subcellularLocation>
        <location evidence="6">Cellular thylakoid membrane</location>
    </subcellularLocation>
</comment>
<dbReference type="InterPro" id="IPR036577">
    <property type="entry name" value="PSI_PsaF_sf"/>
</dbReference>
<evidence type="ECO:0000256" key="7">
    <source>
        <dbReference type="SAM" id="SignalP"/>
    </source>
</evidence>
<gene>
    <name evidence="8" type="ORF">IQ241_16885</name>
</gene>
<dbReference type="GO" id="GO:0009538">
    <property type="term" value="C:photosystem I reaction center"/>
    <property type="evidence" value="ECO:0007669"/>
    <property type="project" value="UniProtKB-UniRule"/>
</dbReference>
<comment type="function">
    <text evidence="6">Participates in efficiency of electron transfer from plastocyanin to P700 (or cytochrome c553 in algae and cyanobacteria). This plastocyanin-docking protein contributes to the specific association of plastocyanin to PSI.</text>
</comment>
<dbReference type="Gene3D" id="1.10.8.110">
    <property type="entry name" value="Photosystem I PsaF, reaction centre subunit III"/>
    <property type="match status" value="1"/>
</dbReference>
<dbReference type="EMBL" id="JADEXG010000043">
    <property type="protein sequence ID" value="MBE9078949.1"/>
    <property type="molecule type" value="Genomic_DNA"/>
</dbReference>
<keyword evidence="9" id="KW-1185">Reference proteome</keyword>
<proteinExistence type="inferred from homology"/>
<accession>A0A8J7DRN5</accession>
<evidence type="ECO:0000256" key="4">
    <source>
        <dbReference type="ARBA" id="ARBA00022836"/>
    </source>
</evidence>
<keyword evidence="3 6" id="KW-0602">Photosynthesis</keyword>
<keyword evidence="6" id="KW-0472">Membrane</keyword>
<dbReference type="AlphaFoldDB" id="A0A8J7DRN5"/>
<reference evidence="8" key="1">
    <citation type="submission" date="2020-10" db="EMBL/GenBank/DDBJ databases">
        <authorList>
            <person name="Castelo-Branco R."/>
            <person name="Eusebio N."/>
            <person name="Adriana R."/>
            <person name="Vieira A."/>
            <person name="Brugerolle De Fraissinette N."/>
            <person name="Rezende De Castro R."/>
            <person name="Schneider M.P."/>
            <person name="Vasconcelos V."/>
            <person name="Leao P.N."/>
        </authorList>
    </citation>
    <scope>NUCLEOTIDE SEQUENCE</scope>
    <source>
        <strain evidence="8">LEGE 07310</strain>
    </source>
</reference>
<dbReference type="GO" id="GO:0015979">
    <property type="term" value="P:photosynthesis"/>
    <property type="evidence" value="ECO:0007669"/>
    <property type="project" value="UniProtKB-UniRule"/>
</dbReference>
<dbReference type="Proteomes" id="UP000636505">
    <property type="component" value="Unassembled WGS sequence"/>
</dbReference>